<evidence type="ECO:0000313" key="3">
    <source>
        <dbReference type="Proteomes" id="UP001476798"/>
    </source>
</evidence>
<evidence type="ECO:0000256" key="1">
    <source>
        <dbReference type="SAM" id="Phobius"/>
    </source>
</evidence>
<organism evidence="2 3">
    <name type="scientific">Goodea atripinnis</name>
    <dbReference type="NCBI Taxonomy" id="208336"/>
    <lineage>
        <taxon>Eukaryota</taxon>
        <taxon>Metazoa</taxon>
        <taxon>Chordata</taxon>
        <taxon>Craniata</taxon>
        <taxon>Vertebrata</taxon>
        <taxon>Euteleostomi</taxon>
        <taxon>Actinopterygii</taxon>
        <taxon>Neopterygii</taxon>
        <taxon>Teleostei</taxon>
        <taxon>Neoteleostei</taxon>
        <taxon>Acanthomorphata</taxon>
        <taxon>Ovalentaria</taxon>
        <taxon>Atherinomorphae</taxon>
        <taxon>Cyprinodontiformes</taxon>
        <taxon>Goodeidae</taxon>
        <taxon>Goodea</taxon>
    </lineage>
</organism>
<dbReference type="Proteomes" id="UP001476798">
    <property type="component" value="Unassembled WGS sequence"/>
</dbReference>
<accession>A0ABV0NWQ3</accession>
<gene>
    <name evidence="2" type="ORF">GOODEAATRI_021907</name>
</gene>
<proteinExistence type="predicted"/>
<evidence type="ECO:0000313" key="2">
    <source>
        <dbReference type="EMBL" id="MEQ2175849.1"/>
    </source>
</evidence>
<keyword evidence="1" id="KW-0812">Transmembrane</keyword>
<keyword evidence="1" id="KW-0472">Membrane</keyword>
<reference evidence="2 3" key="1">
    <citation type="submission" date="2021-06" db="EMBL/GenBank/DDBJ databases">
        <authorList>
            <person name="Palmer J.M."/>
        </authorList>
    </citation>
    <scope>NUCLEOTIDE SEQUENCE [LARGE SCALE GENOMIC DNA]</scope>
    <source>
        <strain evidence="2 3">GA_2019</strain>
        <tissue evidence="2">Muscle</tissue>
    </source>
</reference>
<comment type="caution">
    <text evidence="2">The sequence shown here is derived from an EMBL/GenBank/DDBJ whole genome shotgun (WGS) entry which is preliminary data.</text>
</comment>
<feature type="transmembrane region" description="Helical" evidence="1">
    <location>
        <begin position="52"/>
        <end position="69"/>
    </location>
</feature>
<name>A0ABV0NWQ3_9TELE</name>
<keyword evidence="1" id="KW-1133">Transmembrane helix</keyword>
<feature type="non-terminal residue" evidence="2">
    <location>
        <position position="1"/>
    </location>
</feature>
<protein>
    <recommendedName>
        <fullName evidence="4">Fatty acid desaturase</fullName>
    </recommendedName>
</protein>
<evidence type="ECO:0008006" key="4">
    <source>
        <dbReference type="Google" id="ProtNLM"/>
    </source>
</evidence>
<keyword evidence="3" id="KW-1185">Reference proteome</keyword>
<sequence>IGLLSYVDSGVDFKRCSVHEAHHANLTGKQFLFKCDRVKLHPLTWKQQFSPIWILMPLFGLFLHVLLGYKPSLVCNPADGGNLSHRFYRRKASHVWTTAWFPSDDRRSAVLARMCRTRVGL</sequence>
<dbReference type="EMBL" id="JAHRIO010052159">
    <property type="protein sequence ID" value="MEQ2175849.1"/>
    <property type="molecule type" value="Genomic_DNA"/>
</dbReference>